<keyword evidence="2" id="KW-0201">Cytochrome c-type biogenesis</keyword>
<dbReference type="InterPro" id="IPR000866">
    <property type="entry name" value="AhpC/TSA"/>
</dbReference>
<dbReference type="SUPFAM" id="SSF52833">
    <property type="entry name" value="Thioredoxin-like"/>
    <property type="match status" value="1"/>
</dbReference>
<dbReference type="PROSITE" id="PS51352">
    <property type="entry name" value="THIOREDOXIN_2"/>
    <property type="match status" value="1"/>
</dbReference>
<dbReference type="CDD" id="cd02966">
    <property type="entry name" value="TlpA_like_family"/>
    <property type="match status" value="1"/>
</dbReference>
<dbReference type="InterPro" id="IPR025380">
    <property type="entry name" value="DUF4369"/>
</dbReference>
<accession>A0A1T5P298</accession>
<evidence type="ECO:0000256" key="1">
    <source>
        <dbReference type="ARBA" id="ARBA00004196"/>
    </source>
</evidence>
<feature type="domain" description="Thioredoxin" evidence="5">
    <location>
        <begin position="267"/>
        <end position="411"/>
    </location>
</feature>
<keyword evidence="7" id="KW-1185">Reference proteome</keyword>
<dbReference type="InterPro" id="IPR036249">
    <property type="entry name" value="Thioredoxin-like_sf"/>
</dbReference>
<organism evidence="6 7">
    <name type="scientific">Chitinophaga ginsengisegetis</name>
    <dbReference type="NCBI Taxonomy" id="393003"/>
    <lineage>
        <taxon>Bacteria</taxon>
        <taxon>Pseudomonadati</taxon>
        <taxon>Bacteroidota</taxon>
        <taxon>Chitinophagia</taxon>
        <taxon>Chitinophagales</taxon>
        <taxon>Chitinophagaceae</taxon>
        <taxon>Chitinophaga</taxon>
    </lineage>
</organism>
<dbReference type="AlphaFoldDB" id="A0A1T5P298"/>
<comment type="subcellular location">
    <subcellularLocation>
        <location evidence="1">Cell envelope</location>
    </subcellularLocation>
</comment>
<dbReference type="GO" id="GO:0030313">
    <property type="term" value="C:cell envelope"/>
    <property type="evidence" value="ECO:0007669"/>
    <property type="project" value="UniProtKB-SubCell"/>
</dbReference>
<evidence type="ECO:0000313" key="7">
    <source>
        <dbReference type="Proteomes" id="UP000190166"/>
    </source>
</evidence>
<dbReference type="Proteomes" id="UP000190166">
    <property type="component" value="Unassembled WGS sequence"/>
</dbReference>
<evidence type="ECO:0000313" key="6">
    <source>
        <dbReference type="EMBL" id="SKD06736.1"/>
    </source>
</evidence>
<sequence length="413" mass="45623">MKGVPPYGNVLISGGNSYRNSISESKLILFKLRKLIIAGLSIMQLTAFAQSNNKFTINGKYGTGNAPEKAYLEYTMKGKSIIDSVGLKDGVFKFAGAVSTSPVSATLTFDTKGVGRTNSLEQITVYLEPGNIHIKTNGATVEGVQVTGTPRNNDYNDLNNLVDAGFSQMTDEDRQFMEGKLSPQDTPDYEAKVEGFRKRFSDMTKDAYIKFIRSHSASMLSLELFPKIAYEQRYDVVKPLFDSLSFKIKNSKEGKKVAANLDKMRVTAIGQPAPDFEVPDAEGKLVKLSSFRGKYVLVDFWASWCGPCRAENPNLVKVYNKFKDQNFTIVGISLDKSDSKALWLAAVKKDGLLWLQLSDLKFWDSTAAKSYGVQAIPQNFLIDPDGIIVGKTLSGKALDETLSEIFYPAHKAN</sequence>
<dbReference type="Pfam" id="PF14289">
    <property type="entry name" value="DUF4369"/>
    <property type="match status" value="1"/>
</dbReference>
<gene>
    <name evidence="6" type="ORF">SAMN05660461_3538</name>
</gene>
<keyword evidence="3" id="KW-1015">Disulfide bond</keyword>
<evidence type="ECO:0000256" key="3">
    <source>
        <dbReference type="ARBA" id="ARBA00023157"/>
    </source>
</evidence>
<reference evidence="6 7" key="1">
    <citation type="submission" date="2017-02" db="EMBL/GenBank/DDBJ databases">
        <authorList>
            <person name="Peterson S.W."/>
        </authorList>
    </citation>
    <scope>NUCLEOTIDE SEQUENCE [LARGE SCALE GENOMIC DNA]</scope>
    <source>
        <strain evidence="6 7">DSM 18108</strain>
    </source>
</reference>
<name>A0A1T5P298_9BACT</name>
<dbReference type="InterPro" id="IPR013766">
    <property type="entry name" value="Thioredoxin_domain"/>
</dbReference>
<dbReference type="GO" id="GO:0017004">
    <property type="term" value="P:cytochrome complex assembly"/>
    <property type="evidence" value="ECO:0007669"/>
    <property type="project" value="UniProtKB-KW"/>
</dbReference>
<keyword evidence="4" id="KW-0676">Redox-active center</keyword>
<dbReference type="Pfam" id="PF00578">
    <property type="entry name" value="AhpC-TSA"/>
    <property type="match status" value="1"/>
</dbReference>
<proteinExistence type="predicted"/>
<dbReference type="EMBL" id="FUZZ01000002">
    <property type="protein sequence ID" value="SKD06736.1"/>
    <property type="molecule type" value="Genomic_DNA"/>
</dbReference>
<dbReference type="STRING" id="393003.SAMN05660461_3538"/>
<dbReference type="InterPro" id="IPR017937">
    <property type="entry name" value="Thioredoxin_CS"/>
</dbReference>
<evidence type="ECO:0000256" key="4">
    <source>
        <dbReference type="ARBA" id="ARBA00023284"/>
    </source>
</evidence>
<dbReference type="GO" id="GO:0016491">
    <property type="term" value="F:oxidoreductase activity"/>
    <property type="evidence" value="ECO:0007669"/>
    <property type="project" value="InterPro"/>
</dbReference>
<evidence type="ECO:0000259" key="5">
    <source>
        <dbReference type="PROSITE" id="PS51352"/>
    </source>
</evidence>
<dbReference type="PANTHER" id="PTHR42852">
    <property type="entry name" value="THIOL:DISULFIDE INTERCHANGE PROTEIN DSBE"/>
    <property type="match status" value="1"/>
</dbReference>
<dbReference type="InterPro" id="IPR050553">
    <property type="entry name" value="Thioredoxin_ResA/DsbE_sf"/>
</dbReference>
<protein>
    <submittedName>
        <fullName evidence="6">Peroxiredoxin</fullName>
    </submittedName>
</protein>
<dbReference type="PANTHER" id="PTHR42852:SF6">
    <property type="entry name" value="THIOL:DISULFIDE INTERCHANGE PROTEIN DSBE"/>
    <property type="match status" value="1"/>
</dbReference>
<dbReference type="Gene3D" id="3.40.30.10">
    <property type="entry name" value="Glutaredoxin"/>
    <property type="match status" value="1"/>
</dbReference>
<dbReference type="PROSITE" id="PS00194">
    <property type="entry name" value="THIOREDOXIN_1"/>
    <property type="match status" value="1"/>
</dbReference>
<evidence type="ECO:0000256" key="2">
    <source>
        <dbReference type="ARBA" id="ARBA00022748"/>
    </source>
</evidence>
<dbReference type="GO" id="GO:0016209">
    <property type="term" value="F:antioxidant activity"/>
    <property type="evidence" value="ECO:0007669"/>
    <property type="project" value="InterPro"/>
</dbReference>